<keyword evidence="1" id="KW-1133">Transmembrane helix</keyword>
<evidence type="ECO:0008006" key="4">
    <source>
        <dbReference type="Google" id="ProtNLM"/>
    </source>
</evidence>
<protein>
    <recommendedName>
        <fullName evidence="4">Heterokaryon incompatibility domain-containing protein</fullName>
    </recommendedName>
</protein>
<name>A0A3E2GRN4_SCYLI</name>
<dbReference type="InterPro" id="IPR009291">
    <property type="entry name" value="Vps62"/>
</dbReference>
<feature type="non-terminal residue" evidence="2">
    <location>
        <position position="1"/>
    </location>
</feature>
<keyword evidence="1" id="KW-0472">Membrane</keyword>
<reference evidence="2 3" key="1">
    <citation type="submission" date="2018-05" db="EMBL/GenBank/DDBJ databases">
        <title>Draft genome sequence of Scytalidium lignicola DSM 105466, a ubiquitous saprotrophic fungus.</title>
        <authorList>
            <person name="Buettner E."/>
            <person name="Gebauer A.M."/>
            <person name="Hofrichter M."/>
            <person name="Liers C."/>
            <person name="Kellner H."/>
        </authorList>
    </citation>
    <scope>NUCLEOTIDE SEQUENCE [LARGE SCALE GENOMIC DNA]</scope>
    <source>
        <strain evidence="2 3">DSM 105466</strain>
    </source>
</reference>
<evidence type="ECO:0000313" key="2">
    <source>
        <dbReference type="EMBL" id="RFU23746.1"/>
    </source>
</evidence>
<organism evidence="2 3">
    <name type="scientific">Scytalidium lignicola</name>
    <name type="common">Hyphomycete</name>
    <dbReference type="NCBI Taxonomy" id="5539"/>
    <lineage>
        <taxon>Eukaryota</taxon>
        <taxon>Fungi</taxon>
        <taxon>Dikarya</taxon>
        <taxon>Ascomycota</taxon>
        <taxon>Pezizomycotina</taxon>
        <taxon>Leotiomycetes</taxon>
        <taxon>Leotiomycetes incertae sedis</taxon>
        <taxon>Scytalidium</taxon>
    </lineage>
</organism>
<comment type="caution">
    <text evidence="2">The sequence shown here is derived from an EMBL/GenBank/DDBJ whole genome shotgun (WGS) entry which is preliminary data.</text>
</comment>
<evidence type="ECO:0000313" key="3">
    <source>
        <dbReference type="Proteomes" id="UP000258309"/>
    </source>
</evidence>
<dbReference type="AlphaFoldDB" id="A0A3E2GRN4"/>
<accession>A0A3E2GRN4</accession>
<sequence>MRDVYKGANKVLVLDQLLVNHERDISAIQAYLLILTSRWMRRLWTFHEAVLARDILIQFKDGAASLANLYYTMHNSRSPSLLCSWYDNDCIETMKPFVEGLDMEQSFNVAIYRVVAVRSSSRQSDETICLANVQGIELKTILDIDEEDYDARMKEYFHLVRKLPVVLHFQRLPRLAIKGFNWAPTSLLTRFRQAPTSLVYTDHTDMVVLRAASSCTTPGENRQGDASFTAGYVALVGLRPVPSTMFDAQFKKSSFFTLWHGAYLSESTNWFYLIVLFHSLPFAKMDRHDPPAPDDFELSDIENEAFLPNEHTSTGIVRRKRFLTSWMPYRVQNFIENLSRMKAMIILLCTFAMLAFLGFINSRPKSISIPAKSLALSAELAKSLAGTAIPEYALAYAPIVVLEKTDKFYPSDLAIHIANTHPALNFTPVTLANPEESFTLYNLDQLNDLGGEEIYLTSNSKLSKLPKYLHGKEPNSKTLQTENTISSVIIVTDKGNGIVDVFYMYFYTFNQGPTVYLHELGDHLGDWEHNMIRFKDGVPTAVWYSQHEYGQAFTYDAAPKVGKRPLCFSARGSHANYAVIGKHDLHDGNDLIPENIVFDHTSQGHLWDPTLSAYYYTYSVDTKKFTPSGDDTPVNYLYFNGKWGDQEYLDDSTEQSSFQGFHKWTDGPQGPWFKHLDREDVCLPHEVPCVILPSL</sequence>
<proteinExistence type="predicted"/>
<keyword evidence="3" id="KW-1185">Reference proteome</keyword>
<feature type="transmembrane region" description="Helical" evidence="1">
    <location>
        <begin position="343"/>
        <end position="360"/>
    </location>
</feature>
<dbReference type="PANTHER" id="PTHR48174:SF5">
    <property type="entry name" value="VACUOLAR PROTEIN SORTING-ASSOCIATED PROTEIN 62"/>
    <property type="match status" value="1"/>
</dbReference>
<dbReference type="STRING" id="5539.A0A3E2GRN4"/>
<feature type="non-terminal residue" evidence="2">
    <location>
        <position position="695"/>
    </location>
</feature>
<evidence type="ECO:0000256" key="1">
    <source>
        <dbReference type="SAM" id="Phobius"/>
    </source>
</evidence>
<keyword evidence="1" id="KW-0812">Transmembrane</keyword>
<dbReference type="Proteomes" id="UP000258309">
    <property type="component" value="Unassembled WGS sequence"/>
</dbReference>
<dbReference type="OrthoDB" id="188042at2759"/>
<dbReference type="Pfam" id="PF06101">
    <property type="entry name" value="Vps62"/>
    <property type="match status" value="1"/>
</dbReference>
<gene>
    <name evidence="2" type="ORF">B7463_g12592</name>
</gene>
<dbReference type="EMBL" id="NCSJ02000631">
    <property type="protein sequence ID" value="RFU23746.1"/>
    <property type="molecule type" value="Genomic_DNA"/>
</dbReference>
<dbReference type="PANTHER" id="PTHR48174">
    <property type="entry name" value="DUF946 FAMILY PROTEIN"/>
    <property type="match status" value="1"/>
</dbReference>